<dbReference type="Pfam" id="PF00571">
    <property type="entry name" value="CBS"/>
    <property type="match status" value="1"/>
</dbReference>
<dbReference type="Proteomes" id="UP000194761">
    <property type="component" value="Unassembled WGS sequence"/>
</dbReference>
<name>A0A243RIJ1_9ACTN</name>
<dbReference type="SUPFAM" id="SSF54631">
    <property type="entry name" value="CBS-domain pair"/>
    <property type="match status" value="1"/>
</dbReference>
<organism evidence="3 4">
    <name type="scientific">Streptosporangium minutum</name>
    <dbReference type="NCBI Taxonomy" id="569862"/>
    <lineage>
        <taxon>Bacteria</taxon>
        <taxon>Bacillati</taxon>
        <taxon>Actinomycetota</taxon>
        <taxon>Actinomycetes</taxon>
        <taxon>Streptosporangiales</taxon>
        <taxon>Streptosporangiaceae</taxon>
        <taxon>Streptosporangium</taxon>
    </lineage>
</organism>
<protein>
    <recommendedName>
        <fullName evidence="2">CBS domain-containing protein</fullName>
    </recommendedName>
</protein>
<dbReference type="EMBL" id="NGFP01000099">
    <property type="protein sequence ID" value="OUC94676.1"/>
    <property type="molecule type" value="Genomic_DNA"/>
</dbReference>
<keyword evidence="1" id="KW-0129">CBS domain</keyword>
<dbReference type="InterPro" id="IPR046342">
    <property type="entry name" value="CBS_dom_sf"/>
</dbReference>
<gene>
    <name evidence="3" type="ORF">CA984_21465</name>
</gene>
<reference evidence="3 4" key="1">
    <citation type="submission" date="2017-05" db="EMBL/GenBank/DDBJ databases">
        <title>Biotechnological potential of actinobacteria isolated from South African environments.</title>
        <authorList>
            <person name="Le Roes-Hill M."/>
            <person name="Prins A."/>
            <person name="Durrell K.A."/>
        </authorList>
    </citation>
    <scope>NUCLEOTIDE SEQUENCE [LARGE SCALE GENOMIC DNA]</scope>
    <source>
        <strain evidence="3">M26</strain>
    </source>
</reference>
<evidence type="ECO:0000313" key="3">
    <source>
        <dbReference type="EMBL" id="OUC94676.1"/>
    </source>
</evidence>
<dbReference type="PROSITE" id="PS51371">
    <property type="entry name" value="CBS"/>
    <property type="match status" value="1"/>
</dbReference>
<keyword evidence="4" id="KW-1185">Reference proteome</keyword>
<evidence type="ECO:0000256" key="1">
    <source>
        <dbReference type="PROSITE-ProRule" id="PRU00703"/>
    </source>
</evidence>
<accession>A0A243RIJ1</accession>
<proteinExistence type="predicted"/>
<sequence>MLPMSSDGGIVLRIEHLPTSRLQRLVSVAPSDTLKRAKTLFARHKYRQIPVLTGPSTPAGAITQEAVLSLDMTGRLLTLASVIRSVKVATMDEEVRKVFPHNSSHRFVLVRDRDDLISGIVTLSDAHRARQELSGPYLLIGEIELRLRRVLTLVCPSAEELQTATGKPRVQTAHELSLGDIEKALRRDDCWAKLGWYIDQEVFTGELNLVRNIRNQFAHYRLHGLPKAETNQLVGFLEWVEELAP</sequence>
<dbReference type="AlphaFoldDB" id="A0A243RIJ1"/>
<dbReference type="Gene3D" id="3.10.580.10">
    <property type="entry name" value="CBS-domain"/>
    <property type="match status" value="1"/>
</dbReference>
<dbReference type="InterPro" id="IPR000644">
    <property type="entry name" value="CBS_dom"/>
</dbReference>
<feature type="domain" description="CBS" evidence="2">
    <location>
        <begin position="19"/>
        <end position="77"/>
    </location>
</feature>
<evidence type="ECO:0000313" key="4">
    <source>
        <dbReference type="Proteomes" id="UP000194761"/>
    </source>
</evidence>
<comment type="caution">
    <text evidence="3">The sequence shown here is derived from an EMBL/GenBank/DDBJ whole genome shotgun (WGS) entry which is preliminary data.</text>
</comment>
<evidence type="ECO:0000259" key="2">
    <source>
        <dbReference type="PROSITE" id="PS51371"/>
    </source>
</evidence>